<accession>A0A2J8J993</accession>
<proteinExistence type="predicted"/>
<feature type="non-terminal residue" evidence="2">
    <location>
        <position position="47"/>
    </location>
</feature>
<comment type="caution">
    <text evidence="2">The sequence shown here is derived from an EMBL/GenBank/DDBJ whole genome shotgun (WGS) entry which is preliminary data.</text>
</comment>
<feature type="compositionally biased region" description="Polar residues" evidence="1">
    <location>
        <begin position="28"/>
        <end position="47"/>
    </location>
</feature>
<feature type="region of interest" description="Disordered" evidence="1">
    <location>
        <begin position="19"/>
        <end position="47"/>
    </location>
</feature>
<dbReference type="Proteomes" id="UP000236370">
    <property type="component" value="Unassembled WGS sequence"/>
</dbReference>
<organism evidence="2 3">
    <name type="scientific">Pan troglodytes</name>
    <name type="common">Chimpanzee</name>
    <dbReference type="NCBI Taxonomy" id="9598"/>
    <lineage>
        <taxon>Eukaryota</taxon>
        <taxon>Metazoa</taxon>
        <taxon>Chordata</taxon>
        <taxon>Craniata</taxon>
        <taxon>Vertebrata</taxon>
        <taxon>Euteleostomi</taxon>
        <taxon>Mammalia</taxon>
        <taxon>Eutheria</taxon>
        <taxon>Euarchontoglires</taxon>
        <taxon>Primates</taxon>
        <taxon>Haplorrhini</taxon>
        <taxon>Catarrhini</taxon>
        <taxon>Hominidae</taxon>
        <taxon>Pan</taxon>
    </lineage>
</organism>
<evidence type="ECO:0000313" key="2">
    <source>
        <dbReference type="EMBL" id="PNI19348.1"/>
    </source>
</evidence>
<protein>
    <submittedName>
        <fullName evidence="2">NFE2L1 isoform 11</fullName>
    </submittedName>
</protein>
<evidence type="ECO:0000313" key="3">
    <source>
        <dbReference type="Proteomes" id="UP000236370"/>
    </source>
</evidence>
<dbReference type="EMBL" id="NBAG03000498">
    <property type="protein sequence ID" value="PNI19348.1"/>
    <property type="molecule type" value="Genomic_DNA"/>
</dbReference>
<evidence type="ECO:0000256" key="1">
    <source>
        <dbReference type="SAM" id="MobiDB-lite"/>
    </source>
</evidence>
<gene>
    <name evidence="2" type="ORF">CK820_G0049660</name>
</gene>
<sequence length="47" mass="5066">MSIMEMQAMEVNTSASEILYSAPPGDPLSTNYSLAPNTPINQNVSLH</sequence>
<dbReference type="AlphaFoldDB" id="A0A2J8J993"/>
<name>A0A2J8J993_PANTR</name>
<reference evidence="2 3" key="1">
    <citation type="submission" date="2017-12" db="EMBL/GenBank/DDBJ databases">
        <title>High-resolution comparative analysis of great ape genomes.</title>
        <authorList>
            <person name="Pollen A."/>
            <person name="Hastie A."/>
            <person name="Hormozdiari F."/>
            <person name="Dougherty M."/>
            <person name="Liu R."/>
            <person name="Chaisson M."/>
            <person name="Hoppe E."/>
            <person name="Hill C."/>
            <person name="Pang A."/>
            <person name="Hillier L."/>
            <person name="Baker C."/>
            <person name="Armstrong J."/>
            <person name="Shendure J."/>
            <person name="Paten B."/>
            <person name="Wilson R."/>
            <person name="Chao H."/>
            <person name="Schneider V."/>
            <person name="Ventura M."/>
            <person name="Kronenberg Z."/>
            <person name="Murali S."/>
            <person name="Gordon D."/>
            <person name="Cantsilieris S."/>
            <person name="Munson K."/>
            <person name="Nelson B."/>
            <person name="Raja A."/>
            <person name="Underwood J."/>
            <person name="Diekhans M."/>
            <person name="Fiddes I."/>
            <person name="Haussler D."/>
            <person name="Eichler E."/>
        </authorList>
    </citation>
    <scope>NUCLEOTIDE SEQUENCE [LARGE SCALE GENOMIC DNA]</scope>
    <source>
        <strain evidence="2">Yerkes chimp pedigree #C0471</strain>
    </source>
</reference>